<organism evidence="1 2">
    <name type="scientific">Bifidobacterium moukalabense DSM 27321</name>
    <dbReference type="NCBI Taxonomy" id="1435051"/>
    <lineage>
        <taxon>Bacteria</taxon>
        <taxon>Bacillati</taxon>
        <taxon>Actinomycetota</taxon>
        <taxon>Actinomycetes</taxon>
        <taxon>Bifidobacteriales</taxon>
        <taxon>Bifidobacteriaceae</taxon>
        <taxon>Bifidobacterium</taxon>
    </lineage>
</organism>
<dbReference type="STRING" id="1435051.BMOU_0106"/>
<accession>W4NBP4</accession>
<dbReference type="Proteomes" id="UP000019155">
    <property type="component" value="Unassembled WGS sequence"/>
</dbReference>
<dbReference type="EMBL" id="AZMV01000001">
    <property type="protein sequence ID" value="ETY72100.1"/>
    <property type="molecule type" value="Genomic_DNA"/>
</dbReference>
<sequence length="197" mass="22461">MIRHERTLCLLCSHVFVRTIRNQLVFSRSCVGKVDRNLFFPHLRLGIPVLWGVLAGCLVHDSKATPRIEIVHASHQDAVRCRRSRYHGTPQRRCRRECSSVSFRSCQGDPHTVSILRPPFHWPRGSDEPTIDDRIHTRTTRSGLRRPALVLHSHIAFKPILVPVVVLPAMTLPLIRPMDRPSFHSVSLLSWQVAGNA</sequence>
<gene>
    <name evidence="1" type="ORF">BMOU_0106</name>
</gene>
<keyword evidence="2" id="KW-1185">Reference proteome</keyword>
<comment type="caution">
    <text evidence="1">The sequence shown here is derived from an EMBL/GenBank/DDBJ whole genome shotgun (WGS) entry which is preliminary data.</text>
</comment>
<reference evidence="1 2" key="1">
    <citation type="journal article" date="2014" name="Genome Announc.">
        <title>The Genome Sequence of Bifidobacterium moukalabense DSM 27321 Highlights the Close Phylogenetic Relatedness with the Bifidobacterium dentium Taxon.</title>
        <authorList>
            <person name="Lugli G.A."/>
            <person name="Duranti S."/>
            <person name="Milani C."/>
            <person name="Turroni F."/>
            <person name="Viappiani A."/>
            <person name="Mangifesta M."/>
            <person name="van Sinderen D."/>
            <person name="Ventura M."/>
        </authorList>
    </citation>
    <scope>NUCLEOTIDE SEQUENCE [LARGE SCALE GENOMIC DNA]</scope>
    <source>
        <strain evidence="1 2">DSM 27321</strain>
    </source>
</reference>
<protein>
    <submittedName>
        <fullName evidence="1">Uncharacterized protein</fullName>
    </submittedName>
</protein>
<evidence type="ECO:0000313" key="1">
    <source>
        <dbReference type="EMBL" id="ETY72100.1"/>
    </source>
</evidence>
<name>W4NBP4_9BIFI</name>
<proteinExistence type="predicted"/>
<evidence type="ECO:0000313" key="2">
    <source>
        <dbReference type="Proteomes" id="UP000019155"/>
    </source>
</evidence>
<dbReference type="AlphaFoldDB" id="W4NBP4"/>